<dbReference type="InterPro" id="IPR000700">
    <property type="entry name" value="PAS-assoc_C"/>
</dbReference>
<feature type="domain" description="PAS" evidence="10">
    <location>
        <begin position="275"/>
        <end position="322"/>
    </location>
</feature>
<dbReference type="InterPro" id="IPR001610">
    <property type="entry name" value="PAC"/>
</dbReference>
<dbReference type="InterPro" id="IPR004358">
    <property type="entry name" value="Sig_transdc_His_kin-like_C"/>
</dbReference>
<organism evidence="12 13">
    <name type="scientific">Caldalkalibacillus uzonensis</name>
    <dbReference type="NCBI Taxonomy" id="353224"/>
    <lineage>
        <taxon>Bacteria</taxon>
        <taxon>Bacillati</taxon>
        <taxon>Bacillota</taxon>
        <taxon>Bacilli</taxon>
        <taxon>Bacillales</taxon>
        <taxon>Bacillaceae</taxon>
        <taxon>Caldalkalibacillus</taxon>
    </lineage>
</organism>
<dbReference type="SMART" id="SM00387">
    <property type="entry name" value="HATPase_c"/>
    <property type="match status" value="1"/>
</dbReference>
<dbReference type="Pfam" id="PF02518">
    <property type="entry name" value="HATPase_c"/>
    <property type="match status" value="1"/>
</dbReference>
<dbReference type="PANTHER" id="PTHR43065:SF34">
    <property type="entry name" value="SPORULATION KINASE A"/>
    <property type="match status" value="1"/>
</dbReference>
<dbReference type="CDD" id="cd00082">
    <property type="entry name" value="HisKA"/>
    <property type="match status" value="1"/>
</dbReference>
<dbReference type="Gene3D" id="2.10.70.100">
    <property type="match status" value="1"/>
</dbReference>
<evidence type="ECO:0000256" key="4">
    <source>
        <dbReference type="ARBA" id="ARBA00022679"/>
    </source>
</evidence>
<name>A0ABU0CVP9_9BACI</name>
<evidence type="ECO:0000259" key="9">
    <source>
        <dbReference type="PROSITE" id="PS50109"/>
    </source>
</evidence>
<keyword evidence="8" id="KW-0902">Two-component regulatory system</keyword>
<evidence type="ECO:0000256" key="7">
    <source>
        <dbReference type="ARBA" id="ARBA00022840"/>
    </source>
</evidence>
<feature type="domain" description="PAC" evidence="11">
    <location>
        <begin position="325"/>
        <end position="377"/>
    </location>
</feature>
<dbReference type="CDD" id="cd00130">
    <property type="entry name" value="PAS"/>
    <property type="match status" value="3"/>
</dbReference>
<evidence type="ECO:0000256" key="3">
    <source>
        <dbReference type="ARBA" id="ARBA00022553"/>
    </source>
</evidence>
<feature type="domain" description="PAC" evidence="11">
    <location>
        <begin position="199"/>
        <end position="250"/>
    </location>
</feature>
<dbReference type="InterPro" id="IPR000014">
    <property type="entry name" value="PAS"/>
</dbReference>
<dbReference type="InterPro" id="IPR036097">
    <property type="entry name" value="HisK_dim/P_sf"/>
</dbReference>
<dbReference type="Gene3D" id="3.30.565.10">
    <property type="entry name" value="Histidine kinase-like ATPase, C-terminal domain"/>
    <property type="match status" value="1"/>
</dbReference>
<keyword evidence="7" id="KW-0067">ATP-binding</keyword>
<protein>
    <recommendedName>
        <fullName evidence="2">histidine kinase</fullName>
        <ecNumber evidence="2">2.7.13.3</ecNumber>
    </recommendedName>
</protein>
<dbReference type="InterPro" id="IPR003594">
    <property type="entry name" value="HATPase_dom"/>
</dbReference>
<dbReference type="Gene3D" id="1.10.287.130">
    <property type="match status" value="1"/>
</dbReference>
<dbReference type="EMBL" id="JAUSUQ010000014">
    <property type="protein sequence ID" value="MDQ0340496.1"/>
    <property type="molecule type" value="Genomic_DNA"/>
</dbReference>
<keyword evidence="13" id="KW-1185">Reference proteome</keyword>
<evidence type="ECO:0000256" key="6">
    <source>
        <dbReference type="ARBA" id="ARBA00022777"/>
    </source>
</evidence>
<keyword evidence="5" id="KW-0547">Nucleotide-binding</keyword>
<feature type="domain" description="PAS" evidence="10">
    <location>
        <begin position="14"/>
        <end position="59"/>
    </location>
</feature>
<dbReference type="RefSeq" id="WP_307342224.1">
    <property type="nucleotide sequence ID" value="NZ_JAUSUQ010000014.1"/>
</dbReference>
<dbReference type="PROSITE" id="PS50113">
    <property type="entry name" value="PAC"/>
    <property type="match status" value="2"/>
</dbReference>
<keyword evidence="3" id="KW-0597">Phosphoprotein</keyword>
<dbReference type="PRINTS" id="PR00344">
    <property type="entry name" value="BCTRLSENSOR"/>
</dbReference>
<dbReference type="InterPro" id="IPR003661">
    <property type="entry name" value="HisK_dim/P_dom"/>
</dbReference>
<sequence length="595" mass="68557">MNKEKWDNPTGAKGIEEVTGLLDHLPDAFFSLDHNWRFTYVNREAARILLKKREDLIGKCVWDEFPAVGLSFHEQYHRAMTEKMTVKFQEYYPPLDRWFDVRAYPSNCGLSVHFRDITINKRELDESKEHYKSLFEYHPDAVYSVDLQGNFMSVNQSFVKLFGYFVSEALQMNFEPLFDPEDLARTKRHFQLAVQGNPQNYDVTAISKDGKRIIVNVTNLPIFVNNEIIGVYGIAKDITERKLSEEKLRKSETRLALAQIIARLGSWEWNIKENFLFCSNELCKMMGVNPGDIDTYEKFIRFVHPEDRALVQQLVNESLLHRKPYNAVFRIQHPDKQEIFIHAIGEVYFDEQGEPVRMIGTSQDLTERVKAEELMRKSEKLSLAGQLAAGIAHEIRNPLTCIKGFLKLMQAGHQFKQEYIDVMHDELSRIETIVQELLLLAKPHHFKFELHEVQGLIKQVVTLLETEAIMKNVQIMTQFTETNLHIYCDHNQIKQVFINLIKNGIDAMPQGGKLLIKIEQEEDKVAIRFTDHGCGIPNEILNKLGQPFFTTKEKGTGLGLAVSYSIIENHKGTVNVSSTINEGTTFSVYLPLATN</sequence>
<dbReference type="PANTHER" id="PTHR43065">
    <property type="entry name" value="SENSOR HISTIDINE KINASE"/>
    <property type="match status" value="1"/>
</dbReference>
<dbReference type="SUPFAM" id="SSF55785">
    <property type="entry name" value="PYP-like sensor domain (PAS domain)"/>
    <property type="match status" value="3"/>
</dbReference>
<evidence type="ECO:0000259" key="11">
    <source>
        <dbReference type="PROSITE" id="PS50113"/>
    </source>
</evidence>
<evidence type="ECO:0000256" key="5">
    <source>
        <dbReference type="ARBA" id="ARBA00022741"/>
    </source>
</evidence>
<dbReference type="Pfam" id="PF00512">
    <property type="entry name" value="HisKA"/>
    <property type="match status" value="1"/>
</dbReference>
<dbReference type="PROSITE" id="PS50109">
    <property type="entry name" value="HIS_KIN"/>
    <property type="match status" value="1"/>
</dbReference>
<dbReference type="InterPro" id="IPR005467">
    <property type="entry name" value="His_kinase_dom"/>
</dbReference>
<dbReference type="SMART" id="SM00388">
    <property type="entry name" value="HisKA"/>
    <property type="match status" value="1"/>
</dbReference>
<dbReference type="EC" id="2.7.13.3" evidence="2"/>
<keyword evidence="4 12" id="KW-0808">Transferase</keyword>
<dbReference type="GO" id="GO:0004673">
    <property type="term" value="F:protein histidine kinase activity"/>
    <property type="evidence" value="ECO:0007669"/>
    <property type="project" value="UniProtKB-EC"/>
</dbReference>
<dbReference type="Pfam" id="PF08447">
    <property type="entry name" value="PAS_3"/>
    <property type="match status" value="1"/>
</dbReference>
<dbReference type="NCBIfam" id="TIGR00229">
    <property type="entry name" value="sensory_box"/>
    <property type="match status" value="2"/>
</dbReference>
<dbReference type="PROSITE" id="PS50112">
    <property type="entry name" value="PAS"/>
    <property type="match status" value="3"/>
</dbReference>
<dbReference type="InterPro" id="IPR013656">
    <property type="entry name" value="PAS_4"/>
</dbReference>
<comment type="catalytic activity">
    <reaction evidence="1">
        <text>ATP + protein L-histidine = ADP + protein N-phospho-L-histidine.</text>
        <dbReference type="EC" id="2.7.13.3"/>
    </reaction>
</comment>
<evidence type="ECO:0000313" key="13">
    <source>
        <dbReference type="Proteomes" id="UP001232445"/>
    </source>
</evidence>
<reference evidence="12 13" key="1">
    <citation type="submission" date="2023-07" db="EMBL/GenBank/DDBJ databases">
        <title>Genomic Encyclopedia of Type Strains, Phase IV (KMG-IV): sequencing the most valuable type-strain genomes for metagenomic binning, comparative biology and taxonomic classification.</title>
        <authorList>
            <person name="Goeker M."/>
        </authorList>
    </citation>
    <scope>NUCLEOTIDE SEQUENCE [LARGE SCALE GENOMIC DNA]</scope>
    <source>
        <strain evidence="12 13">DSM 17740</strain>
    </source>
</reference>
<evidence type="ECO:0000256" key="1">
    <source>
        <dbReference type="ARBA" id="ARBA00000085"/>
    </source>
</evidence>
<dbReference type="Pfam" id="PF08448">
    <property type="entry name" value="PAS_4"/>
    <property type="match status" value="2"/>
</dbReference>
<comment type="caution">
    <text evidence="12">The sequence shown here is derived from an EMBL/GenBank/DDBJ whole genome shotgun (WGS) entry which is preliminary data.</text>
</comment>
<gene>
    <name evidence="12" type="ORF">J2S00_003311</name>
</gene>
<keyword evidence="6 12" id="KW-0418">Kinase</keyword>
<dbReference type="SMART" id="SM00086">
    <property type="entry name" value="PAC"/>
    <property type="match status" value="2"/>
</dbReference>
<dbReference type="InterPro" id="IPR013655">
    <property type="entry name" value="PAS_fold_3"/>
</dbReference>
<dbReference type="InterPro" id="IPR035965">
    <property type="entry name" value="PAS-like_dom_sf"/>
</dbReference>
<feature type="domain" description="PAS" evidence="10">
    <location>
        <begin position="127"/>
        <end position="197"/>
    </location>
</feature>
<evidence type="ECO:0000259" key="10">
    <source>
        <dbReference type="PROSITE" id="PS50112"/>
    </source>
</evidence>
<accession>A0ABU0CVP9</accession>
<evidence type="ECO:0000256" key="8">
    <source>
        <dbReference type="ARBA" id="ARBA00023012"/>
    </source>
</evidence>
<dbReference type="Gene3D" id="3.30.450.20">
    <property type="entry name" value="PAS domain"/>
    <property type="match status" value="3"/>
</dbReference>
<feature type="domain" description="Histidine kinase" evidence="9">
    <location>
        <begin position="390"/>
        <end position="594"/>
    </location>
</feature>
<dbReference type="SUPFAM" id="SSF55874">
    <property type="entry name" value="ATPase domain of HSP90 chaperone/DNA topoisomerase II/histidine kinase"/>
    <property type="match status" value="1"/>
</dbReference>
<dbReference type="InterPro" id="IPR036890">
    <property type="entry name" value="HATPase_C_sf"/>
</dbReference>
<dbReference type="SMART" id="SM00091">
    <property type="entry name" value="PAS"/>
    <property type="match status" value="3"/>
</dbReference>
<evidence type="ECO:0000256" key="2">
    <source>
        <dbReference type="ARBA" id="ARBA00012438"/>
    </source>
</evidence>
<dbReference type="SUPFAM" id="SSF47384">
    <property type="entry name" value="Homodimeric domain of signal transducing histidine kinase"/>
    <property type="match status" value="1"/>
</dbReference>
<proteinExistence type="predicted"/>
<evidence type="ECO:0000313" key="12">
    <source>
        <dbReference type="EMBL" id="MDQ0340496.1"/>
    </source>
</evidence>
<dbReference type="Proteomes" id="UP001232445">
    <property type="component" value="Unassembled WGS sequence"/>
</dbReference>